<dbReference type="GO" id="GO:0070006">
    <property type="term" value="F:metalloaminopeptidase activity"/>
    <property type="evidence" value="ECO:0007669"/>
    <property type="project" value="UniProtKB-UniRule"/>
</dbReference>
<feature type="binding site" evidence="6">
    <location>
        <position position="109"/>
    </location>
    <ligand>
        <name>a divalent metal cation</name>
        <dbReference type="ChEBI" id="CHEBI:60240"/>
        <label>1</label>
    </ligand>
</feature>
<feature type="binding site" evidence="6">
    <location>
        <position position="183"/>
    </location>
    <ligand>
        <name>substrate</name>
    </ligand>
</feature>
<feature type="binding site" evidence="6">
    <location>
        <position position="209"/>
    </location>
    <ligand>
        <name>a divalent metal cation</name>
        <dbReference type="ChEBI" id="CHEBI:60240"/>
        <label>2</label>
        <note>catalytic</note>
    </ligand>
</feature>
<dbReference type="EMBL" id="JACHWP010000002">
    <property type="protein sequence ID" value="MBB3022926.1"/>
    <property type="molecule type" value="Genomic_DNA"/>
</dbReference>
<keyword evidence="3 6" id="KW-0645">Protease</keyword>
<proteinExistence type="inferred from homology"/>
<dbReference type="Gene3D" id="3.90.230.10">
    <property type="entry name" value="Creatinase/methionine aminopeptidase superfamily"/>
    <property type="match status" value="1"/>
</dbReference>
<dbReference type="SUPFAM" id="SSF55920">
    <property type="entry name" value="Creatinase/aminopeptidase"/>
    <property type="match status" value="1"/>
</dbReference>
<comment type="caution">
    <text evidence="9">The sequence shown here is derived from an EMBL/GenBank/DDBJ whole genome shotgun (WGS) entry which is preliminary data.</text>
</comment>
<keyword evidence="5 6" id="KW-0378">Hydrolase</keyword>
<dbReference type="PRINTS" id="PR00599">
    <property type="entry name" value="MAPEPTIDASE"/>
</dbReference>
<evidence type="ECO:0000256" key="2">
    <source>
        <dbReference type="ARBA" id="ARBA00022438"/>
    </source>
</evidence>
<comment type="function">
    <text evidence="1 6">Removes the N-terminal methionine from nascent proteins. The N-terminal methionine is often cleaved when the second residue in the primary sequence is small and uncharged (Met-Ala-, Cys, Gly, Pro, Ser, Thr, or Val). Requires deformylation of the N(alpha)-formylated initiator methionine before it can be hydrolyzed.</text>
</comment>
<dbReference type="RefSeq" id="WP_183375590.1">
    <property type="nucleotide sequence ID" value="NZ_CBCSFZ010000001.1"/>
</dbReference>
<dbReference type="GO" id="GO:0005829">
    <property type="term" value="C:cytosol"/>
    <property type="evidence" value="ECO:0007669"/>
    <property type="project" value="TreeGrafter"/>
</dbReference>
<keyword evidence="10" id="KW-1185">Reference proteome</keyword>
<sequence>MARSRIEYKTPEQFAHMRAAGLLVDRLHDEIQRSLQPGMTTGDLDRIAAEVIADGGGTPNFLGYQGFPATICVSVNEEIVHGIPGDRVINDGDLVSVDAGCIINGWHSDAARTHIAGTAKDPEHRRLIDVAEAAMWDGIAAAATGRTVDDIGAAVEDSVLAAVGERFQHLEDFGGHGIGSAMHQPPDVMNFRTRGRHPKLKPGMAMCVEPMLTIGSADCEILDDDWTVVTLSGAVAAHVEHAFAILEDGIFVLTAADGGREQLGARGVEIAAEPVL</sequence>
<comment type="similarity">
    <text evidence="6">Belongs to the peptidase M24A family. Methionine aminopeptidase type 1 subfamily.</text>
</comment>
<keyword evidence="4 6" id="KW-0479">Metal-binding</keyword>
<comment type="subunit">
    <text evidence="6">Monomer.</text>
</comment>
<keyword evidence="2 6" id="KW-0031">Aminopeptidase</keyword>
<dbReference type="NCBIfam" id="TIGR00500">
    <property type="entry name" value="met_pdase_I"/>
    <property type="match status" value="1"/>
</dbReference>
<evidence type="ECO:0000256" key="6">
    <source>
        <dbReference type="HAMAP-Rule" id="MF_01974"/>
    </source>
</evidence>
<dbReference type="Pfam" id="PF00557">
    <property type="entry name" value="Peptidase_M24"/>
    <property type="match status" value="1"/>
</dbReference>
<feature type="binding site" evidence="6">
    <location>
        <position position="240"/>
    </location>
    <ligand>
        <name>a divalent metal cation</name>
        <dbReference type="ChEBI" id="CHEBI:60240"/>
        <label>2</label>
        <note>catalytic</note>
    </ligand>
</feature>
<dbReference type="InterPro" id="IPR002467">
    <property type="entry name" value="Pept_M24A_MAP1"/>
</dbReference>
<gene>
    <name evidence="6" type="primary">map</name>
    <name evidence="9" type="ORF">FHX50_001209</name>
</gene>
<feature type="binding site" evidence="6">
    <location>
        <position position="240"/>
    </location>
    <ligand>
        <name>a divalent metal cation</name>
        <dbReference type="ChEBI" id="CHEBI:60240"/>
        <label>1</label>
    </ligand>
</feature>
<evidence type="ECO:0000313" key="10">
    <source>
        <dbReference type="Proteomes" id="UP000568050"/>
    </source>
</evidence>
<evidence type="ECO:0000256" key="7">
    <source>
        <dbReference type="RuleBase" id="RU003653"/>
    </source>
</evidence>
<dbReference type="CDD" id="cd01086">
    <property type="entry name" value="MetAP1"/>
    <property type="match status" value="1"/>
</dbReference>
<evidence type="ECO:0000256" key="4">
    <source>
        <dbReference type="ARBA" id="ARBA00022723"/>
    </source>
</evidence>
<feature type="binding site" evidence="6">
    <location>
        <position position="109"/>
    </location>
    <ligand>
        <name>a divalent metal cation</name>
        <dbReference type="ChEBI" id="CHEBI:60240"/>
        <label>2</label>
        <note>catalytic</note>
    </ligand>
</feature>
<evidence type="ECO:0000256" key="3">
    <source>
        <dbReference type="ARBA" id="ARBA00022670"/>
    </source>
</evidence>
<feature type="domain" description="Peptidase M24" evidence="8">
    <location>
        <begin position="16"/>
        <end position="244"/>
    </location>
</feature>
<dbReference type="InterPro" id="IPR036005">
    <property type="entry name" value="Creatinase/aminopeptidase-like"/>
</dbReference>
<dbReference type="HAMAP" id="MF_01974">
    <property type="entry name" value="MetAP_1"/>
    <property type="match status" value="1"/>
</dbReference>
<accession>A0A839R2B9</accession>
<dbReference type="InterPro" id="IPR000994">
    <property type="entry name" value="Pept_M24"/>
</dbReference>
<feature type="binding site" evidence="6">
    <location>
        <position position="98"/>
    </location>
    <ligand>
        <name>a divalent metal cation</name>
        <dbReference type="ChEBI" id="CHEBI:60240"/>
        <label>1</label>
    </ligand>
</feature>
<name>A0A839R2B9_9MICO</name>
<dbReference type="Proteomes" id="UP000568050">
    <property type="component" value="Unassembled WGS sequence"/>
</dbReference>
<dbReference type="InterPro" id="IPR001714">
    <property type="entry name" value="Pept_M24_MAP"/>
</dbReference>
<evidence type="ECO:0000313" key="9">
    <source>
        <dbReference type="EMBL" id="MBB3022926.1"/>
    </source>
</evidence>
<dbReference type="PROSITE" id="PS00680">
    <property type="entry name" value="MAP_1"/>
    <property type="match status" value="1"/>
</dbReference>
<dbReference type="GO" id="GO:0004239">
    <property type="term" value="F:initiator methionyl aminopeptidase activity"/>
    <property type="evidence" value="ECO:0007669"/>
    <property type="project" value="UniProtKB-UniRule"/>
</dbReference>
<dbReference type="GO" id="GO:0046872">
    <property type="term" value="F:metal ion binding"/>
    <property type="evidence" value="ECO:0007669"/>
    <property type="project" value="UniProtKB-UniRule"/>
</dbReference>
<evidence type="ECO:0000259" key="8">
    <source>
        <dbReference type="Pfam" id="PF00557"/>
    </source>
</evidence>
<protein>
    <recommendedName>
        <fullName evidence="6 7">Methionine aminopeptidase</fullName>
        <shortName evidence="6">MAP</shortName>
        <shortName evidence="6">MetAP</shortName>
        <ecNumber evidence="6 7">3.4.11.18</ecNumber>
    </recommendedName>
    <alternativeName>
        <fullName evidence="6">Peptidase M</fullName>
    </alternativeName>
</protein>
<evidence type="ECO:0000256" key="5">
    <source>
        <dbReference type="ARBA" id="ARBA00022801"/>
    </source>
</evidence>
<organism evidence="9 10">
    <name type="scientific">Helcobacillus massiliensis</name>
    <dbReference type="NCBI Taxonomy" id="521392"/>
    <lineage>
        <taxon>Bacteria</taxon>
        <taxon>Bacillati</taxon>
        <taxon>Actinomycetota</taxon>
        <taxon>Actinomycetes</taxon>
        <taxon>Micrococcales</taxon>
        <taxon>Dermabacteraceae</taxon>
        <taxon>Helcobacillus</taxon>
    </lineage>
</organism>
<reference evidence="9 10" key="1">
    <citation type="submission" date="2020-08" db="EMBL/GenBank/DDBJ databases">
        <title>Sequencing the genomes of 1000 actinobacteria strains.</title>
        <authorList>
            <person name="Klenk H.-P."/>
        </authorList>
    </citation>
    <scope>NUCLEOTIDE SEQUENCE [LARGE SCALE GENOMIC DNA]</scope>
    <source>
        <strain evidence="9 10">DSM 23040</strain>
    </source>
</reference>
<dbReference type="PANTHER" id="PTHR43330">
    <property type="entry name" value="METHIONINE AMINOPEPTIDASE"/>
    <property type="match status" value="1"/>
</dbReference>
<comment type="cofactor">
    <cofactor evidence="6">
        <name>Co(2+)</name>
        <dbReference type="ChEBI" id="CHEBI:48828"/>
    </cofactor>
    <cofactor evidence="6">
        <name>Zn(2+)</name>
        <dbReference type="ChEBI" id="CHEBI:29105"/>
    </cofactor>
    <cofactor evidence="6">
        <name>Mn(2+)</name>
        <dbReference type="ChEBI" id="CHEBI:29035"/>
    </cofactor>
    <cofactor evidence="6">
        <name>Fe(2+)</name>
        <dbReference type="ChEBI" id="CHEBI:29033"/>
    </cofactor>
    <text evidence="6">Binds 2 divalent metal cations per subunit. Has a high-affinity and a low affinity metal-binding site. The true nature of the physiological cofactor is under debate. The enzyme is active with cobalt, zinc, manganese or divalent iron ions. Most likely, methionine aminopeptidases function as mononuclear Fe(2+)-metalloproteases under physiological conditions, and the catalytically relevant metal-binding site has been assigned to the histidine-containing high-affinity site.</text>
</comment>
<dbReference type="EC" id="3.4.11.18" evidence="6 7"/>
<feature type="binding site" evidence="6">
    <location>
        <position position="81"/>
    </location>
    <ligand>
        <name>substrate</name>
    </ligand>
</feature>
<comment type="catalytic activity">
    <reaction evidence="6 7">
        <text>Release of N-terminal amino acids, preferentially methionine, from peptides and arylamides.</text>
        <dbReference type="EC" id="3.4.11.18"/>
    </reaction>
</comment>
<feature type="binding site" evidence="6">
    <location>
        <position position="176"/>
    </location>
    <ligand>
        <name>a divalent metal cation</name>
        <dbReference type="ChEBI" id="CHEBI:60240"/>
        <label>2</label>
        <note>catalytic</note>
    </ligand>
</feature>
<evidence type="ECO:0000256" key="1">
    <source>
        <dbReference type="ARBA" id="ARBA00002521"/>
    </source>
</evidence>
<dbReference type="AlphaFoldDB" id="A0A839R2B9"/>
<dbReference type="GO" id="GO:0006508">
    <property type="term" value="P:proteolysis"/>
    <property type="evidence" value="ECO:0007669"/>
    <property type="project" value="UniProtKB-KW"/>
</dbReference>
<dbReference type="PANTHER" id="PTHR43330:SF27">
    <property type="entry name" value="METHIONINE AMINOPEPTIDASE"/>
    <property type="match status" value="1"/>
</dbReference>